<dbReference type="Gene3D" id="2.120.10.30">
    <property type="entry name" value="TolB, C-terminal domain"/>
    <property type="match status" value="1"/>
</dbReference>
<dbReference type="CDD" id="cd19756">
    <property type="entry name" value="Bbox2"/>
    <property type="match status" value="1"/>
</dbReference>
<sequence length="839" mass="94147">MLEESCESPDGLDNIFSDELNKISTLEEAGGLPTLCGICEKPFSNPVILSCLHIYDRDCLHKFEQSDNVVPFTKCPRCETLSSSVETLEAYDTTIVQTRDGDNTQQLSGKGVKCSVCTDGNEALYRCMHCAGTLCERCRDIHKVMKVFSNHEILDLTEEEKLNSNVLQRNMLNNKPVMCTIHPECILTSFCLQCHIPLCEACFDYEHKGHITILLELVPTHIDSLLSDMIDICRLKQKDFRDSVDVMHSLLSELSASRDTNKTVILETCKQWIAAIEKVKENFIHKNREIHDEIEMKVWSQINNMNKTIDHVDFACEFVKTYLRKCSNIEVCKLFKNVLACFDKLSKQQAISDFSAKFLFTPGTASVYDVVRQQFGSFGFTDSLESSVQQITDTLLQAFPTPNSHISALSGVEDVANDLNQLTIKSDGLIDTDSLVCMDQGVSAQLAPGSPVHPDVRDNANPTCVANGSLNNYTVRSNNSSRPSSDWCDLSVTLPNMEPPEFLSNVTQVDSVFGTPFITSDNLRPGNSIMPPLDVDPSLMLKQKLPANYSATLYEYSRIRSARCTQMNIRAKWGSLGCELGRLNSPHGFCLGFDEEIVVADTYNHRIQIFSKHGEFVSFFGVSGRVDGLMWYPRKVAIIRQSQRYVVCDRGNERSRMQLFSRSGHFVRRIPIRYIDIVAGLAINQHGHIVAIDSVSPSVFVVSEEGHLVRWFDCSNHMREPSDVAIHGREYYICDFKAHCVIVFQEDGTFIRRIGGESITDFPNGIDVSDHGDVLVGDSHGNRFHIAVFSRTGELLSEFVCNQTKVSRSCCLKITTEGYVVTLARSSNNVLVMQTLYIC</sequence>
<dbReference type="PANTHER" id="PTHR25462:SF296">
    <property type="entry name" value="MEIOTIC P26, ISOFORM F"/>
    <property type="match status" value="1"/>
</dbReference>
<dbReference type="GO" id="GO:0005654">
    <property type="term" value="C:nucleoplasm"/>
    <property type="evidence" value="ECO:0007669"/>
    <property type="project" value="TreeGrafter"/>
</dbReference>
<dbReference type="Proteomes" id="UP000050795">
    <property type="component" value="Unassembled WGS sequence"/>
</dbReference>
<evidence type="ECO:0000313" key="9">
    <source>
        <dbReference type="Proteomes" id="UP000050795"/>
    </source>
</evidence>
<evidence type="ECO:0000259" key="8">
    <source>
        <dbReference type="PROSITE" id="PS50119"/>
    </source>
</evidence>
<evidence type="ECO:0000256" key="5">
    <source>
        <dbReference type="PROSITE-ProRule" id="PRU00024"/>
    </source>
</evidence>
<evidence type="ECO:0008006" key="11">
    <source>
        <dbReference type="Google" id="ProtNLM"/>
    </source>
</evidence>
<dbReference type="InterPro" id="IPR011042">
    <property type="entry name" value="6-blade_b-propeller_TolB-like"/>
</dbReference>
<keyword evidence="3 5" id="KW-0863">Zinc-finger</keyword>
<evidence type="ECO:0000313" key="10">
    <source>
        <dbReference type="WBParaSite" id="TREG1_41730.1"/>
    </source>
</evidence>
<feature type="domain" description="B box-type" evidence="8">
    <location>
        <begin position="109"/>
        <end position="156"/>
    </location>
</feature>
<proteinExistence type="predicted"/>
<dbReference type="PROSITE" id="PS50089">
    <property type="entry name" value="ZF_RING_2"/>
    <property type="match status" value="1"/>
</dbReference>
<dbReference type="Gene3D" id="3.30.160.60">
    <property type="entry name" value="Classic Zinc Finger"/>
    <property type="match status" value="1"/>
</dbReference>
<dbReference type="GO" id="GO:0008270">
    <property type="term" value="F:zinc ion binding"/>
    <property type="evidence" value="ECO:0007669"/>
    <property type="project" value="UniProtKB-KW"/>
</dbReference>
<evidence type="ECO:0000256" key="4">
    <source>
        <dbReference type="ARBA" id="ARBA00022833"/>
    </source>
</evidence>
<dbReference type="InterPro" id="IPR001841">
    <property type="entry name" value="Znf_RING"/>
</dbReference>
<evidence type="ECO:0000256" key="6">
    <source>
        <dbReference type="PROSITE-ProRule" id="PRU00504"/>
    </source>
</evidence>
<dbReference type="AlphaFoldDB" id="A0AA85JTD7"/>
<evidence type="ECO:0000259" key="7">
    <source>
        <dbReference type="PROSITE" id="PS50089"/>
    </source>
</evidence>
<dbReference type="SUPFAM" id="SSF101898">
    <property type="entry name" value="NHL repeat"/>
    <property type="match status" value="1"/>
</dbReference>
<name>A0AA85JTD7_TRIRE</name>
<evidence type="ECO:0000256" key="2">
    <source>
        <dbReference type="ARBA" id="ARBA00022737"/>
    </source>
</evidence>
<dbReference type="WBParaSite" id="TREG1_41730.1">
    <property type="protein sequence ID" value="TREG1_41730.1"/>
    <property type="gene ID" value="TREG1_41730"/>
</dbReference>
<dbReference type="PROSITE" id="PS51125">
    <property type="entry name" value="NHL"/>
    <property type="match status" value="1"/>
</dbReference>
<dbReference type="SUPFAM" id="SSF57850">
    <property type="entry name" value="RING/U-box"/>
    <property type="match status" value="1"/>
</dbReference>
<dbReference type="PROSITE" id="PS50119">
    <property type="entry name" value="ZF_BBOX"/>
    <property type="match status" value="2"/>
</dbReference>
<dbReference type="Pfam" id="PF00643">
    <property type="entry name" value="zf-B_box"/>
    <property type="match status" value="1"/>
</dbReference>
<keyword evidence="9" id="KW-1185">Reference proteome</keyword>
<dbReference type="SMART" id="SM00336">
    <property type="entry name" value="BBOX"/>
    <property type="match status" value="2"/>
</dbReference>
<dbReference type="Gene3D" id="3.30.40.10">
    <property type="entry name" value="Zinc/RING finger domain, C3HC4 (zinc finger)"/>
    <property type="match status" value="1"/>
</dbReference>
<dbReference type="InterPro" id="IPR047153">
    <property type="entry name" value="TRIM45/56/19-like"/>
</dbReference>
<dbReference type="Pfam" id="PF01436">
    <property type="entry name" value="NHL"/>
    <property type="match status" value="1"/>
</dbReference>
<dbReference type="SMART" id="SM00184">
    <property type="entry name" value="RING"/>
    <property type="match status" value="1"/>
</dbReference>
<accession>A0AA85JTD7</accession>
<protein>
    <recommendedName>
        <fullName evidence="11">Brain tumor protein</fullName>
    </recommendedName>
</protein>
<dbReference type="InterPro" id="IPR013083">
    <property type="entry name" value="Znf_RING/FYVE/PHD"/>
</dbReference>
<evidence type="ECO:0000256" key="1">
    <source>
        <dbReference type="ARBA" id="ARBA00022723"/>
    </source>
</evidence>
<keyword evidence="1" id="KW-0479">Metal-binding</keyword>
<dbReference type="GO" id="GO:0061630">
    <property type="term" value="F:ubiquitin protein ligase activity"/>
    <property type="evidence" value="ECO:0007669"/>
    <property type="project" value="TreeGrafter"/>
</dbReference>
<dbReference type="InterPro" id="IPR000315">
    <property type="entry name" value="Znf_B-box"/>
</dbReference>
<dbReference type="PANTHER" id="PTHR25462">
    <property type="entry name" value="BONUS, ISOFORM C-RELATED"/>
    <property type="match status" value="1"/>
</dbReference>
<feature type="domain" description="B box-type" evidence="8">
    <location>
        <begin position="174"/>
        <end position="215"/>
    </location>
</feature>
<organism evidence="9 10">
    <name type="scientific">Trichobilharzia regenti</name>
    <name type="common">Nasal bird schistosome</name>
    <dbReference type="NCBI Taxonomy" id="157069"/>
    <lineage>
        <taxon>Eukaryota</taxon>
        <taxon>Metazoa</taxon>
        <taxon>Spiralia</taxon>
        <taxon>Lophotrochozoa</taxon>
        <taxon>Platyhelminthes</taxon>
        <taxon>Trematoda</taxon>
        <taxon>Digenea</taxon>
        <taxon>Strigeidida</taxon>
        <taxon>Schistosomatoidea</taxon>
        <taxon>Schistosomatidae</taxon>
        <taxon>Trichobilharzia</taxon>
    </lineage>
</organism>
<feature type="repeat" description="NHL" evidence="6">
    <location>
        <begin position="574"/>
        <end position="613"/>
    </location>
</feature>
<keyword evidence="4" id="KW-0862">Zinc</keyword>
<dbReference type="InterPro" id="IPR001258">
    <property type="entry name" value="NHL_repeat"/>
</dbReference>
<dbReference type="CDD" id="cd14959">
    <property type="entry name" value="NHL_brat_like"/>
    <property type="match status" value="1"/>
</dbReference>
<reference evidence="10" key="2">
    <citation type="submission" date="2023-11" db="UniProtKB">
        <authorList>
            <consortium name="WormBaseParasite"/>
        </authorList>
    </citation>
    <scope>IDENTIFICATION</scope>
</reference>
<evidence type="ECO:0000256" key="3">
    <source>
        <dbReference type="ARBA" id="ARBA00022771"/>
    </source>
</evidence>
<reference evidence="9" key="1">
    <citation type="submission" date="2022-06" db="EMBL/GenBank/DDBJ databases">
        <authorList>
            <person name="Berger JAMES D."/>
            <person name="Berger JAMES D."/>
        </authorList>
    </citation>
    <scope>NUCLEOTIDE SEQUENCE [LARGE SCALE GENOMIC DNA]</scope>
</reference>
<keyword evidence="2" id="KW-0677">Repeat</keyword>
<dbReference type="SUPFAM" id="SSF57845">
    <property type="entry name" value="B-box zinc-binding domain"/>
    <property type="match status" value="1"/>
</dbReference>
<feature type="domain" description="RING-type" evidence="7">
    <location>
        <begin position="36"/>
        <end position="79"/>
    </location>
</feature>